<keyword evidence="3 6" id="KW-0713">Self-incompatibility</keyword>
<keyword evidence="4 6" id="KW-0964">Secreted</keyword>
<evidence type="ECO:0000256" key="6">
    <source>
        <dbReference type="RuleBase" id="RU367044"/>
    </source>
</evidence>
<gene>
    <name evidence="7" type="ORF">PanWU01x14_297790</name>
</gene>
<evidence type="ECO:0000256" key="5">
    <source>
        <dbReference type="ARBA" id="ARBA00022729"/>
    </source>
</evidence>
<evidence type="ECO:0000313" key="8">
    <source>
        <dbReference type="Proteomes" id="UP000237105"/>
    </source>
</evidence>
<dbReference type="GO" id="GO:0005576">
    <property type="term" value="C:extracellular region"/>
    <property type="evidence" value="ECO:0007669"/>
    <property type="project" value="UniProtKB-SubCell"/>
</dbReference>
<evidence type="ECO:0000313" key="7">
    <source>
        <dbReference type="EMBL" id="PON40383.1"/>
    </source>
</evidence>
<dbReference type="InterPro" id="IPR010264">
    <property type="entry name" value="Self-incomp_S1"/>
</dbReference>
<keyword evidence="8" id="KW-1185">Reference proteome</keyword>
<dbReference type="OrthoDB" id="1933876at2759"/>
<dbReference type="GO" id="GO:0060320">
    <property type="term" value="P:rejection of self pollen"/>
    <property type="evidence" value="ECO:0007669"/>
    <property type="project" value="UniProtKB-KW"/>
</dbReference>
<protein>
    <recommendedName>
        <fullName evidence="6">S-protein homolog</fullName>
    </recommendedName>
</protein>
<evidence type="ECO:0000256" key="2">
    <source>
        <dbReference type="ARBA" id="ARBA00005581"/>
    </source>
</evidence>
<name>A0A2P5AV15_PARAD</name>
<dbReference type="Pfam" id="PF05938">
    <property type="entry name" value="Self-incomp_S1"/>
    <property type="match status" value="1"/>
</dbReference>
<dbReference type="AlphaFoldDB" id="A0A2P5AV15"/>
<accession>A0A2P5AV15</accession>
<reference evidence="8" key="1">
    <citation type="submission" date="2016-06" db="EMBL/GenBank/DDBJ databases">
        <title>Parallel loss of symbiosis genes in relatives of nitrogen-fixing non-legume Parasponia.</title>
        <authorList>
            <person name="Van Velzen R."/>
            <person name="Holmer R."/>
            <person name="Bu F."/>
            <person name="Rutten L."/>
            <person name="Van Zeijl A."/>
            <person name="Liu W."/>
            <person name="Santuari L."/>
            <person name="Cao Q."/>
            <person name="Sharma T."/>
            <person name="Shen D."/>
            <person name="Roswanjaya Y."/>
            <person name="Wardhani T."/>
            <person name="Kalhor M.S."/>
            <person name="Jansen J."/>
            <person name="Van den Hoogen J."/>
            <person name="Gungor B."/>
            <person name="Hartog M."/>
            <person name="Hontelez J."/>
            <person name="Verver J."/>
            <person name="Yang W.-C."/>
            <person name="Schijlen E."/>
            <person name="Repin R."/>
            <person name="Schilthuizen M."/>
            <person name="Schranz E."/>
            <person name="Heidstra R."/>
            <person name="Miyata K."/>
            <person name="Fedorova E."/>
            <person name="Kohlen W."/>
            <person name="Bisseling T."/>
            <person name="Smit S."/>
            <person name="Geurts R."/>
        </authorList>
    </citation>
    <scope>NUCLEOTIDE SEQUENCE [LARGE SCALE GENOMIC DNA]</scope>
    <source>
        <strain evidence="8">cv. WU1-14</strain>
    </source>
</reference>
<keyword evidence="5" id="KW-0732">Signal</keyword>
<comment type="subcellular location">
    <subcellularLocation>
        <location evidence="1 6">Secreted</location>
    </subcellularLocation>
</comment>
<proteinExistence type="inferred from homology"/>
<organism evidence="7 8">
    <name type="scientific">Parasponia andersonii</name>
    <name type="common">Sponia andersonii</name>
    <dbReference type="NCBI Taxonomy" id="3476"/>
    <lineage>
        <taxon>Eukaryota</taxon>
        <taxon>Viridiplantae</taxon>
        <taxon>Streptophyta</taxon>
        <taxon>Embryophyta</taxon>
        <taxon>Tracheophyta</taxon>
        <taxon>Spermatophyta</taxon>
        <taxon>Magnoliopsida</taxon>
        <taxon>eudicotyledons</taxon>
        <taxon>Gunneridae</taxon>
        <taxon>Pentapetalae</taxon>
        <taxon>rosids</taxon>
        <taxon>fabids</taxon>
        <taxon>Rosales</taxon>
        <taxon>Cannabaceae</taxon>
        <taxon>Parasponia</taxon>
    </lineage>
</organism>
<dbReference type="PANTHER" id="PTHR31232">
    <property type="match status" value="1"/>
</dbReference>
<comment type="caution">
    <text evidence="7">The sequence shown here is derived from an EMBL/GenBank/DDBJ whole genome shotgun (WGS) entry which is preliminary data.</text>
</comment>
<evidence type="ECO:0000256" key="3">
    <source>
        <dbReference type="ARBA" id="ARBA00022471"/>
    </source>
</evidence>
<comment type="similarity">
    <text evidence="2 6">Belongs to the plant self-incompatibility (S1) protein family.</text>
</comment>
<dbReference type="EMBL" id="JXTB01000439">
    <property type="protein sequence ID" value="PON40383.1"/>
    <property type="molecule type" value="Genomic_DNA"/>
</dbReference>
<sequence length="142" mass="16288">MEAALLDPTSKKTTDVQAIIKSKKLGVYLWKTTVRIYNKLDNGLQLTVHCKSKDDDLGAHVLAKDEFYEWKFRINFSGTTLFFCGLTWTGASGTFDIFEASRDKKRCTSLCNWRVFNSSVDGFRELDYSLSKADIHFTWPKP</sequence>
<evidence type="ECO:0000256" key="4">
    <source>
        <dbReference type="ARBA" id="ARBA00022525"/>
    </source>
</evidence>
<dbReference type="PANTHER" id="PTHR31232:SF155">
    <property type="entry name" value="PLANT SELF-INCOMPATIBILITY PROTEIN S1 FAMILY"/>
    <property type="match status" value="1"/>
</dbReference>
<evidence type="ECO:0000256" key="1">
    <source>
        <dbReference type="ARBA" id="ARBA00004613"/>
    </source>
</evidence>
<dbReference type="Proteomes" id="UP000237105">
    <property type="component" value="Unassembled WGS sequence"/>
</dbReference>